<proteinExistence type="predicted"/>
<feature type="transmembrane region" description="Helical" evidence="1">
    <location>
        <begin position="105"/>
        <end position="125"/>
    </location>
</feature>
<dbReference type="Proteomes" id="UP000232323">
    <property type="component" value="Unassembled WGS sequence"/>
</dbReference>
<dbReference type="OrthoDB" id="539485at2759"/>
<feature type="transmembrane region" description="Helical" evidence="1">
    <location>
        <begin position="74"/>
        <end position="93"/>
    </location>
</feature>
<evidence type="ECO:0000256" key="1">
    <source>
        <dbReference type="SAM" id="Phobius"/>
    </source>
</evidence>
<gene>
    <name evidence="2" type="ORF">CEUSTIGMA_g3567.t1</name>
</gene>
<dbReference type="EMBL" id="BEGY01000015">
    <property type="protein sequence ID" value="GAX76124.1"/>
    <property type="molecule type" value="Genomic_DNA"/>
</dbReference>
<accession>A0A250WZ52</accession>
<reference evidence="2 3" key="1">
    <citation type="submission" date="2017-08" db="EMBL/GenBank/DDBJ databases">
        <title>Acidophilic green algal genome provides insights into adaptation to an acidic environment.</title>
        <authorList>
            <person name="Hirooka S."/>
            <person name="Hirose Y."/>
            <person name="Kanesaki Y."/>
            <person name="Higuchi S."/>
            <person name="Fujiwara T."/>
            <person name="Onuma R."/>
            <person name="Era A."/>
            <person name="Ohbayashi R."/>
            <person name="Uzuka A."/>
            <person name="Nozaki H."/>
            <person name="Yoshikawa H."/>
            <person name="Miyagishima S.Y."/>
        </authorList>
    </citation>
    <scope>NUCLEOTIDE SEQUENCE [LARGE SCALE GENOMIC DNA]</scope>
    <source>
        <strain evidence="2 3">NIES-2499</strain>
    </source>
</reference>
<evidence type="ECO:0008006" key="4">
    <source>
        <dbReference type="Google" id="ProtNLM"/>
    </source>
</evidence>
<comment type="caution">
    <text evidence="2">The sequence shown here is derived from an EMBL/GenBank/DDBJ whole genome shotgun (WGS) entry which is preliminary data.</text>
</comment>
<evidence type="ECO:0000313" key="3">
    <source>
        <dbReference type="Proteomes" id="UP000232323"/>
    </source>
</evidence>
<dbReference type="AlphaFoldDB" id="A0A250WZ52"/>
<name>A0A250WZ52_9CHLO</name>
<keyword evidence="1" id="KW-0812">Transmembrane</keyword>
<keyword evidence="1" id="KW-1133">Transmembrane helix</keyword>
<keyword evidence="3" id="KW-1185">Reference proteome</keyword>
<organism evidence="2 3">
    <name type="scientific">Chlamydomonas eustigma</name>
    <dbReference type="NCBI Taxonomy" id="1157962"/>
    <lineage>
        <taxon>Eukaryota</taxon>
        <taxon>Viridiplantae</taxon>
        <taxon>Chlorophyta</taxon>
        <taxon>core chlorophytes</taxon>
        <taxon>Chlorophyceae</taxon>
        <taxon>CS clade</taxon>
        <taxon>Chlamydomonadales</taxon>
        <taxon>Chlamydomonadaceae</taxon>
        <taxon>Chlamydomonas</taxon>
    </lineage>
</organism>
<feature type="transmembrane region" description="Helical" evidence="1">
    <location>
        <begin position="152"/>
        <end position="172"/>
    </location>
</feature>
<sequence length="201" mass="21599">MGCLTTLFWKLLTWIAEIAKIACAAAIIAIVAVKLTNISTNSLNVNGTNVSFNNSATMECVLGTDLKDHSLCTVAFAVSGISIALSFAVAILLCCTCNLCGLGPVLELAFAFVGTLMWLATSIVMTKNVQGTSYSLSSFSVSMPQENWRTTVVALTWTEFGLFLFIFFVYMVKILSAACGCFTCCCDDEDEEKGNKVHAGY</sequence>
<keyword evidence="1" id="KW-0472">Membrane</keyword>
<feature type="transmembrane region" description="Helical" evidence="1">
    <location>
        <begin position="12"/>
        <end position="33"/>
    </location>
</feature>
<protein>
    <recommendedName>
        <fullName evidence="4">MARVEL domain-containing protein</fullName>
    </recommendedName>
</protein>
<evidence type="ECO:0000313" key="2">
    <source>
        <dbReference type="EMBL" id="GAX76124.1"/>
    </source>
</evidence>